<dbReference type="SUPFAM" id="SSF51717">
    <property type="entry name" value="Dihydropteroate synthetase-like"/>
    <property type="match status" value="1"/>
</dbReference>
<dbReference type="InterPro" id="IPR000489">
    <property type="entry name" value="Pterin-binding_dom"/>
</dbReference>
<dbReference type="GO" id="GO:0050667">
    <property type="term" value="P:homocysteine metabolic process"/>
    <property type="evidence" value="ECO:0007669"/>
    <property type="project" value="TreeGrafter"/>
</dbReference>
<comment type="cofactor">
    <cofactor evidence="3">
        <name>methylcob(III)alamin</name>
        <dbReference type="ChEBI" id="CHEBI:28115"/>
    </cofactor>
</comment>
<dbReference type="Pfam" id="PF00809">
    <property type="entry name" value="Pterin_bind"/>
    <property type="match status" value="1"/>
</dbReference>
<feature type="binding site" evidence="20">
    <location>
        <position position="203"/>
    </location>
    <ligand>
        <name>Zn(2+)</name>
        <dbReference type="ChEBI" id="CHEBI:29105"/>
    </ligand>
</feature>
<dbReference type="SMART" id="SM01018">
    <property type="entry name" value="B12-binding_2"/>
    <property type="match status" value="1"/>
</dbReference>
<feature type="domain" description="Hcy-binding" evidence="22">
    <location>
        <begin position="1"/>
        <end position="281"/>
    </location>
</feature>
<organism evidence="26 27">
    <name type="scientific">Mogibacterium kristiansenii</name>
    <dbReference type="NCBI Taxonomy" id="2606708"/>
    <lineage>
        <taxon>Bacteria</taxon>
        <taxon>Bacillati</taxon>
        <taxon>Bacillota</taxon>
        <taxon>Clostridia</taxon>
        <taxon>Peptostreptococcales</taxon>
        <taxon>Anaerovoracaceae</taxon>
        <taxon>Mogibacterium</taxon>
    </lineage>
</organism>
<dbReference type="SUPFAM" id="SSF52242">
    <property type="entry name" value="Cobalamin (vitamin B12)-binding domain"/>
    <property type="match status" value="1"/>
</dbReference>
<dbReference type="Gene3D" id="1.10.1240.10">
    <property type="entry name" value="Methionine synthase domain"/>
    <property type="match status" value="1"/>
</dbReference>
<keyword evidence="14 20" id="KW-0479">Metal-binding</keyword>
<dbReference type="GO" id="GO:0008705">
    <property type="term" value="F:methionine synthase activity"/>
    <property type="evidence" value="ECO:0007669"/>
    <property type="project" value="UniProtKB-EC"/>
</dbReference>
<dbReference type="InterPro" id="IPR036594">
    <property type="entry name" value="Meth_synthase_dom"/>
</dbReference>
<evidence type="ECO:0000256" key="16">
    <source>
        <dbReference type="ARBA" id="ARBA00023167"/>
    </source>
</evidence>
<dbReference type="PROSITE" id="PS51337">
    <property type="entry name" value="B12_BINDING_NTER"/>
    <property type="match status" value="1"/>
</dbReference>
<dbReference type="PANTHER" id="PTHR45833">
    <property type="entry name" value="METHIONINE SYNTHASE"/>
    <property type="match status" value="1"/>
</dbReference>
<dbReference type="GO" id="GO:0046872">
    <property type="term" value="F:metal ion binding"/>
    <property type="evidence" value="ECO:0007669"/>
    <property type="project" value="UniProtKB-KW"/>
</dbReference>
<feature type="binding site" evidence="20">
    <location>
        <position position="266"/>
    </location>
    <ligand>
        <name>Zn(2+)</name>
        <dbReference type="ChEBI" id="CHEBI:29105"/>
    </ligand>
</feature>
<evidence type="ECO:0000256" key="21">
    <source>
        <dbReference type="SAM" id="MobiDB-lite"/>
    </source>
</evidence>
<dbReference type="RefSeq" id="WP_154554888.1">
    <property type="nucleotide sequence ID" value="NZ_VUNA01000020.1"/>
</dbReference>
<dbReference type="InterPro" id="IPR003759">
    <property type="entry name" value="Cbl-bd_cap"/>
</dbReference>
<gene>
    <name evidence="26" type="ORF">FYJ65_08410</name>
</gene>
<keyword evidence="12 20" id="KW-0808">Transferase</keyword>
<feature type="domain" description="B12-binding N-terminal" evidence="25">
    <location>
        <begin position="598"/>
        <end position="691"/>
    </location>
</feature>
<dbReference type="PROSITE" id="PS50970">
    <property type="entry name" value="HCY"/>
    <property type="match status" value="1"/>
</dbReference>
<dbReference type="PIRSF" id="PIRSF037472">
    <property type="entry name" value="DHPS_mtfrase"/>
    <property type="match status" value="1"/>
</dbReference>
<accession>A0A6N7XMY5</accession>
<dbReference type="Proteomes" id="UP000469424">
    <property type="component" value="Unassembled WGS sequence"/>
</dbReference>
<evidence type="ECO:0000313" key="26">
    <source>
        <dbReference type="EMBL" id="MST71326.1"/>
    </source>
</evidence>
<dbReference type="Pfam" id="PF02607">
    <property type="entry name" value="B12-binding_2"/>
    <property type="match status" value="1"/>
</dbReference>
<evidence type="ECO:0000256" key="14">
    <source>
        <dbReference type="ARBA" id="ARBA00022723"/>
    </source>
</evidence>
<evidence type="ECO:0000256" key="18">
    <source>
        <dbReference type="ARBA" id="ARBA00025552"/>
    </source>
</evidence>
<dbReference type="Gene3D" id="3.20.20.20">
    <property type="entry name" value="Dihydropteroate synthase-like"/>
    <property type="match status" value="1"/>
</dbReference>
<dbReference type="InterPro" id="IPR017215">
    <property type="entry name" value="MetH_bac"/>
</dbReference>
<evidence type="ECO:0000256" key="19">
    <source>
        <dbReference type="ARBA" id="ARBA00031040"/>
    </source>
</evidence>
<dbReference type="InterPro" id="IPR003726">
    <property type="entry name" value="HCY_dom"/>
</dbReference>
<feature type="binding site" evidence="20">
    <location>
        <position position="267"/>
    </location>
    <ligand>
        <name>Zn(2+)</name>
        <dbReference type="ChEBI" id="CHEBI:29105"/>
    </ligand>
</feature>
<dbReference type="EC" id="2.1.1.13" evidence="7"/>
<feature type="domain" description="B12-binding" evidence="24">
    <location>
        <begin position="693"/>
        <end position="813"/>
    </location>
</feature>
<evidence type="ECO:0000256" key="2">
    <source>
        <dbReference type="ARBA" id="ARBA00001947"/>
    </source>
</evidence>
<evidence type="ECO:0000256" key="1">
    <source>
        <dbReference type="ARBA" id="ARBA00001700"/>
    </source>
</evidence>
<keyword evidence="9 20" id="KW-0489">Methyltransferase</keyword>
<dbReference type="GO" id="GO:0005829">
    <property type="term" value="C:cytosol"/>
    <property type="evidence" value="ECO:0007669"/>
    <property type="project" value="TreeGrafter"/>
</dbReference>
<evidence type="ECO:0000256" key="9">
    <source>
        <dbReference type="ARBA" id="ARBA00022603"/>
    </source>
</evidence>
<comment type="similarity">
    <text evidence="6">Belongs to the methylamine corrinoid protein family.</text>
</comment>
<dbReference type="Gene3D" id="3.40.50.280">
    <property type="entry name" value="Cobalamin-binding domain"/>
    <property type="match status" value="1"/>
</dbReference>
<dbReference type="InterPro" id="IPR050554">
    <property type="entry name" value="Met_Synthase/Corrinoid"/>
</dbReference>
<evidence type="ECO:0000256" key="8">
    <source>
        <dbReference type="ARBA" id="ARBA00013998"/>
    </source>
</evidence>
<dbReference type="GO" id="GO:0032259">
    <property type="term" value="P:methylation"/>
    <property type="evidence" value="ECO:0007669"/>
    <property type="project" value="UniProtKB-KW"/>
</dbReference>
<dbReference type="PROSITE" id="PS51332">
    <property type="entry name" value="B12_BINDING"/>
    <property type="match status" value="1"/>
</dbReference>
<dbReference type="InterPro" id="IPR011005">
    <property type="entry name" value="Dihydropteroate_synth-like_sf"/>
</dbReference>
<dbReference type="PANTHER" id="PTHR45833:SF1">
    <property type="entry name" value="METHIONINE SYNTHASE"/>
    <property type="match status" value="1"/>
</dbReference>
<dbReference type="GO" id="GO:0031419">
    <property type="term" value="F:cobalamin binding"/>
    <property type="evidence" value="ECO:0007669"/>
    <property type="project" value="UniProtKB-KW"/>
</dbReference>
<keyword evidence="13" id="KW-0949">S-adenosyl-L-methionine</keyword>
<dbReference type="PROSITE" id="PS50972">
    <property type="entry name" value="PTERIN_BINDING"/>
    <property type="match status" value="1"/>
</dbReference>
<keyword evidence="16" id="KW-0486">Methionine biosynthesis</keyword>
<evidence type="ECO:0000259" key="23">
    <source>
        <dbReference type="PROSITE" id="PS50972"/>
    </source>
</evidence>
<dbReference type="Pfam" id="PF02574">
    <property type="entry name" value="S-methyl_trans"/>
    <property type="match status" value="1"/>
</dbReference>
<evidence type="ECO:0000256" key="6">
    <source>
        <dbReference type="ARBA" id="ARBA00010854"/>
    </source>
</evidence>
<comment type="catalytic activity">
    <reaction evidence="1">
        <text>(6S)-5-methyl-5,6,7,8-tetrahydrofolate + L-homocysteine = (6S)-5,6,7,8-tetrahydrofolate + L-methionine</text>
        <dbReference type="Rhea" id="RHEA:11172"/>
        <dbReference type="ChEBI" id="CHEBI:18608"/>
        <dbReference type="ChEBI" id="CHEBI:57453"/>
        <dbReference type="ChEBI" id="CHEBI:57844"/>
        <dbReference type="ChEBI" id="CHEBI:58199"/>
        <dbReference type="EC" id="2.1.1.13"/>
    </reaction>
</comment>
<dbReference type="NCBIfam" id="NF005719">
    <property type="entry name" value="PRK07535.1"/>
    <property type="match status" value="1"/>
</dbReference>
<dbReference type="AlphaFoldDB" id="A0A6N7XMY5"/>
<evidence type="ECO:0000256" key="5">
    <source>
        <dbReference type="ARBA" id="ARBA00010398"/>
    </source>
</evidence>
<keyword evidence="10" id="KW-0028">Amino-acid biosynthesis</keyword>
<protein>
    <recommendedName>
        <fullName evidence="8">Methionine synthase</fullName>
        <ecNumber evidence="7">2.1.1.13</ecNumber>
    </recommendedName>
    <alternativeName>
        <fullName evidence="19">5-methyltetrahydrofolate--homocysteine methyltransferase</fullName>
    </alternativeName>
</protein>
<keyword evidence="17" id="KW-0170">Cobalt</keyword>
<feature type="region of interest" description="Disordered" evidence="21">
    <location>
        <begin position="578"/>
        <end position="606"/>
    </location>
</feature>
<sequence length="813" mass="87132">MKEQLIILDGGMGTDLQHSGLKPGENPAVYGMTHAAEIRDIHMKYIKKGTNCIYTNTFGASGNKLKGSGYSVDEVVQRNVETAVEAVRLMREQGRECMVALDVGPLGELLEPLGTLPFEEAYRAYAEIVEAGEKAGADLVVFETFTDLYEMKAAVLAAKEHSNLPIWSTMSFEANGRTFLGTSAAAMALTLEGLGVAALGINCSLGPKEILPIAESMMEWTNLPMIIKPNAGLPDPRTGKYDITAVEFAEEMVPFLEKGVGIVGGCCGTNTDFIRALSHKSSHYNPAGRIPKSRNGVCSAGSVAEYGKLNIIGERINPTGKKKLQQALRDGDMDYIKKLAVEQYESGAQILDVNVGAPGVDEVALMPKVIQAVQSVTDIPLQLDSVDPEVLRAGLRVVNGRPIVNSVNGERERLDSVLPLVADYGTAVLGLAMDEDGIPEDAEGRIQVAERILREADRYGIPREDVIVDCLTLTVSAQQEQARETLRAVRRIHDEFGLHCALGVSNISFGLPMRRYITTSFLTQAMGAGLDFPIVNINEKAIRDAVAAFRVLSGEDADSGNYIRDYAAEEAERKAKLKAAKENKSDAGGTGKGVTGSGVSGAKSDSKEDPLQAAVIKGLEQETREITKKLLLQEEAMSIISERIIPALDKVGALYESGEFFLPQLLNAATAACAGLDLIKKEIAASGTRQVSKGRIILATVEGDIHDIGKNIVKVVLENYGYDVLDLGRDVPVQTVVDAAVENDVYLIGLSALMTTTVPAMKATIDALREAGHPCKIMVGGAVMTPEYAEEIGADYYSKDAQGAVAIAKEVLG</sequence>
<dbReference type="UniPathway" id="UPA00051">
    <property type="reaction ID" value="UER00081"/>
</dbReference>
<evidence type="ECO:0000256" key="20">
    <source>
        <dbReference type="PROSITE-ProRule" id="PRU00333"/>
    </source>
</evidence>
<dbReference type="EMBL" id="VUNA01000020">
    <property type="protein sequence ID" value="MST71326.1"/>
    <property type="molecule type" value="Genomic_DNA"/>
</dbReference>
<keyword evidence="15 20" id="KW-0862">Zinc</keyword>
<evidence type="ECO:0000256" key="13">
    <source>
        <dbReference type="ARBA" id="ARBA00022691"/>
    </source>
</evidence>
<evidence type="ECO:0000256" key="3">
    <source>
        <dbReference type="ARBA" id="ARBA00001956"/>
    </source>
</evidence>
<evidence type="ECO:0000256" key="15">
    <source>
        <dbReference type="ARBA" id="ARBA00022833"/>
    </source>
</evidence>
<dbReference type="Gene3D" id="3.20.20.330">
    <property type="entry name" value="Homocysteine-binding-like domain"/>
    <property type="match status" value="1"/>
</dbReference>
<dbReference type="SUPFAM" id="SSF82282">
    <property type="entry name" value="Homocysteine S-methyltransferase"/>
    <property type="match status" value="1"/>
</dbReference>
<evidence type="ECO:0000313" key="27">
    <source>
        <dbReference type="Proteomes" id="UP000469424"/>
    </source>
</evidence>
<comment type="cofactor">
    <cofactor evidence="2 20">
        <name>Zn(2+)</name>
        <dbReference type="ChEBI" id="CHEBI:29105"/>
    </cofactor>
</comment>
<proteinExistence type="inferred from homology"/>
<reference evidence="26 27" key="1">
    <citation type="submission" date="2019-08" db="EMBL/GenBank/DDBJ databases">
        <title>In-depth cultivation of the pig gut microbiome towards novel bacterial diversity and tailored functional studies.</title>
        <authorList>
            <person name="Wylensek D."/>
            <person name="Hitch T.C.A."/>
            <person name="Clavel T."/>
        </authorList>
    </citation>
    <scope>NUCLEOTIDE SEQUENCE [LARGE SCALE GENOMIC DNA]</scope>
    <source>
        <strain evidence="26 27">WCA-MUC-591-APC-4B</strain>
    </source>
</reference>
<evidence type="ECO:0000256" key="12">
    <source>
        <dbReference type="ARBA" id="ARBA00022679"/>
    </source>
</evidence>
<dbReference type="InterPro" id="IPR036589">
    <property type="entry name" value="HCY_dom_sf"/>
</dbReference>
<dbReference type="CDD" id="cd02070">
    <property type="entry name" value="corrinoid_protein_B12-BD"/>
    <property type="match status" value="1"/>
</dbReference>
<comment type="pathway">
    <text evidence="4">Amino-acid biosynthesis; L-methionine biosynthesis via de novo pathway; L-methionine from L-homocysteine (MetH route): step 1/1.</text>
</comment>
<keyword evidence="27" id="KW-1185">Reference proteome</keyword>
<evidence type="ECO:0000256" key="17">
    <source>
        <dbReference type="ARBA" id="ARBA00023285"/>
    </source>
</evidence>
<dbReference type="InterPro" id="IPR036724">
    <property type="entry name" value="Cobalamin-bd_sf"/>
</dbReference>
<keyword evidence="11" id="KW-0846">Cobalamin</keyword>
<dbReference type="FunFam" id="3.40.50.280:FF:000003">
    <property type="entry name" value="Dimethylamine methyltransferase corrinoid protein"/>
    <property type="match status" value="1"/>
</dbReference>
<name>A0A6N7XMY5_9FIRM</name>
<evidence type="ECO:0000256" key="11">
    <source>
        <dbReference type="ARBA" id="ARBA00022628"/>
    </source>
</evidence>
<dbReference type="Pfam" id="PF02310">
    <property type="entry name" value="B12-binding"/>
    <property type="match status" value="1"/>
</dbReference>
<dbReference type="GO" id="GO:0046653">
    <property type="term" value="P:tetrahydrofolate metabolic process"/>
    <property type="evidence" value="ECO:0007669"/>
    <property type="project" value="TreeGrafter"/>
</dbReference>
<evidence type="ECO:0000256" key="4">
    <source>
        <dbReference type="ARBA" id="ARBA00005178"/>
    </source>
</evidence>
<feature type="domain" description="Pterin-binding" evidence="23">
    <location>
        <begin position="309"/>
        <end position="553"/>
    </location>
</feature>
<evidence type="ECO:0000259" key="24">
    <source>
        <dbReference type="PROSITE" id="PS51332"/>
    </source>
</evidence>
<evidence type="ECO:0000256" key="10">
    <source>
        <dbReference type="ARBA" id="ARBA00022605"/>
    </source>
</evidence>
<comment type="caution">
    <text evidence="26">The sequence shown here is derived from an EMBL/GenBank/DDBJ whole genome shotgun (WGS) entry which is preliminary data.</text>
</comment>
<dbReference type="InterPro" id="IPR006158">
    <property type="entry name" value="Cobalamin-bd"/>
</dbReference>
<evidence type="ECO:0000259" key="22">
    <source>
        <dbReference type="PROSITE" id="PS50970"/>
    </source>
</evidence>
<feature type="compositionally biased region" description="Gly residues" evidence="21">
    <location>
        <begin position="588"/>
        <end position="599"/>
    </location>
</feature>
<dbReference type="SUPFAM" id="SSF47644">
    <property type="entry name" value="Methionine synthase domain"/>
    <property type="match status" value="1"/>
</dbReference>
<evidence type="ECO:0000259" key="25">
    <source>
        <dbReference type="PROSITE" id="PS51337"/>
    </source>
</evidence>
<evidence type="ECO:0000256" key="7">
    <source>
        <dbReference type="ARBA" id="ARBA00012032"/>
    </source>
</evidence>
<comment type="function">
    <text evidence="18">Catalyzes the transfer of a methyl group from methyl-cobalamin to homocysteine, yielding enzyme-bound cob(I)alamin and methionine. Subsequently, remethylates the cofactor using methyltetrahydrofolate.</text>
</comment>
<comment type="similarity">
    <text evidence="5">Belongs to the vitamin-B12 dependent methionine synthase family.</text>
</comment>